<dbReference type="PANTHER" id="PTHR47829:SF3">
    <property type="entry name" value="AMINOGLYCOSIDE PHOSPHOTRANSFERASE DOMAIN-CONTAINING PROTEIN"/>
    <property type="match status" value="1"/>
</dbReference>
<keyword evidence="4" id="KW-1185">Reference proteome</keyword>
<dbReference type="SUPFAM" id="SSF56112">
    <property type="entry name" value="Protein kinase-like (PK-like)"/>
    <property type="match status" value="1"/>
</dbReference>
<dbReference type="Proteomes" id="UP000646365">
    <property type="component" value="Unassembled WGS sequence"/>
</dbReference>
<comment type="caution">
    <text evidence="3">The sequence shown here is derived from an EMBL/GenBank/DDBJ whole genome shotgun (WGS) entry which is preliminary data.</text>
</comment>
<dbReference type="PANTHER" id="PTHR47829">
    <property type="entry name" value="HYDROLASE, PUTATIVE (AFU_ORTHOLOGUE AFUA_1G12880)-RELATED"/>
    <property type="match status" value="1"/>
</dbReference>
<reference evidence="3" key="1">
    <citation type="journal article" date="2014" name="Int. J. Syst. Evol. Microbiol.">
        <title>Complete genome sequence of Corynebacterium casei LMG S-19264T (=DSM 44701T), isolated from a smear-ripened cheese.</title>
        <authorList>
            <consortium name="US DOE Joint Genome Institute (JGI-PGF)"/>
            <person name="Walter F."/>
            <person name="Albersmeier A."/>
            <person name="Kalinowski J."/>
            <person name="Ruckert C."/>
        </authorList>
    </citation>
    <scope>NUCLEOTIDE SEQUENCE</scope>
    <source>
        <strain evidence="3">CGMCC 1.15725</strain>
    </source>
</reference>
<accession>A0A8J3E3V5</accession>
<dbReference type="Pfam" id="PF01636">
    <property type="entry name" value="APH"/>
    <property type="match status" value="1"/>
</dbReference>
<dbReference type="Gene3D" id="3.30.200.20">
    <property type="entry name" value="Phosphorylase Kinase, domain 1"/>
    <property type="match status" value="1"/>
</dbReference>
<dbReference type="Gene3D" id="3.90.1200.10">
    <property type="match status" value="1"/>
</dbReference>
<protein>
    <submittedName>
        <fullName evidence="3">Aminoglycoside phosphotransferase</fullName>
    </submittedName>
</protein>
<dbReference type="InterPro" id="IPR052898">
    <property type="entry name" value="ACAD10-like"/>
</dbReference>
<organism evidence="3 4">
    <name type="scientific">Aliidongia dinghuensis</name>
    <dbReference type="NCBI Taxonomy" id="1867774"/>
    <lineage>
        <taxon>Bacteria</taxon>
        <taxon>Pseudomonadati</taxon>
        <taxon>Pseudomonadota</taxon>
        <taxon>Alphaproteobacteria</taxon>
        <taxon>Rhodospirillales</taxon>
        <taxon>Dongiaceae</taxon>
        <taxon>Aliidongia</taxon>
    </lineage>
</organism>
<evidence type="ECO:0000259" key="2">
    <source>
        <dbReference type="Pfam" id="PF01636"/>
    </source>
</evidence>
<dbReference type="InterPro" id="IPR002575">
    <property type="entry name" value="Aminoglycoside_PTrfase"/>
</dbReference>
<sequence length="356" mass="38872">MWGSGMTEPERPAGQQETTEVRAVHRLPEAELGTYLDRVLSSGPITEIRQMSVGQSNPTYLVVTGAGEYVLRKQPPGPLLKSAHAIDREYRIMAALSQTGVPVPRMLHYATDAAIIGTPFYVMERLKGRVFRTAALADVPKPERRTYYHAMAEAMVQLHKVDPAAVGLADFGKPGNYYARQIGRWTDQWAHSKVRENPSIDALCQWLPAHIPPGDDETVIAHGDFKFDNLMFHPTEPRVIAILDWELSTLGHPLADLAYNCIAYHMPSGTMGGIADLDIAAEGIPGLAEHVADYCRLAGRSDGITAFHQAFAMFRLAVIAEGVLARARLGNASNPEAEQVGAKGRVLADKACSLVL</sequence>
<dbReference type="InterPro" id="IPR011009">
    <property type="entry name" value="Kinase-like_dom_sf"/>
</dbReference>
<gene>
    <name evidence="3" type="ORF">GCM10011611_30020</name>
</gene>
<name>A0A8J3E3V5_9PROT</name>
<dbReference type="InterPro" id="IPR041726">
    <property type="entry name" value="ACAD10_11_N"/>
</dbReference>
<reference evidence="3" key="2">
    <citation type="submission" date="2020-09" db="EMBL/GenBank/DDBJ databases">
        <authorList>
            <person name="Sun Q."/>
            <person name="Zhou Y."/>
        </authorList>
    </citation>
    <scope>NUCLEOTIDE SEQUENCE</scope>
    <source>
        <strain evidence="3">CGMCC 1.15725</strain>
    </source>
</reference>
<feature type="region of interest" description="Disordered" evidence="1">
    <location>
        <begin position="1"/>
        <end position="20"/>
    </location>
</feature>
<evidence type="ECO:0000256" key="1">
    <source>
        <dbReference type="SAM" id="MobiDB-lite"/>
    </source>
</evidence>
<dbReference type="CDD" id="cd05154">
    <property type="entry name" value="ACAD10_11_N-like"/>
    <property type="match status" value="1"/>
</dbReference>
<evidence type="ECO:0000313" key="4">
    <source>
        <dbReference type="Proteomes" id="UP000646365"/>
    </source>
</evidence>
<dbReference type="AlphaFoldDB" id="A0A8J3E3V5"/>
<proteinExistence type="predicted"/>
<evidence type="ECO:0000313" key="3">
    <source>
        <dbReference type="EMBL" id="GGF21946.1"/>
    </source>
</evidence>
<dbReference type="EMBL" id="BMJQ01000007">
    <property type="protein sequence ID" value="GGF21946.1"/>
    <property type="molecule type" value="Genomic_DNA"/>
</dbReference>
<feature type="domain" description="Aminoglycoside phosphotransferase" evidence="2">
    <location>
        <begin position="47"/>
        <end position="266"/>
    </location>
</feature>